<name>A0A7M1S0S5_9CAUD</name>
<dbReference type="InterPro" id="IPR017686">
    <property type="entry name" value="Phg/plasmid-like_prot"/>
</dbReference>
<evidence type="ECO:0000313" key="1">
    <source>
        <dbReference type="EMBL" id="QOR59782.1"/>
    </source>
</evidence>
<dbReference type="Proteomes" id="UP000594097">
    <property type="component" value="Segment"/>
</dbReference>
<sequence>MDNINYNEQKGTYSFYSLKELPWHGLGTIVEEAKTPSEILEIANMDYRVELAPLYASFIPNEAVTCEKDLITGEYKGYYRSGNETIPYSIKKKGELIKTNYATYRTDTLDVLGVVGNRYEPVQNYVAIDFIFNVLSNQDIIHPKDIIIETAGVLGKGERIFVTAKLPDFIIAKDLINNYILFTTTHDGSGSITACFTDIRVVCNNTLNMALSGCTNKMTFKHTRNVNKRLNEGSNLMRNAIIYKNTLVETLEPLSKIEVKERDAIEFIQDLFLNEEQANYVKSKGSFFNINNGDEMIATKTLNKMKDAITYIERGAGQDYNYGTALWLYNGITSYINNGINYKSNEDKFNSIMDGVGAKLNQKSYNLIIGKYAA</sequence>
<reference evidence="1 2" key="1">
    <citation type="submission" date="2020-07" db="EMBL/GenBank/DDBJ databases">
        <title>Taxonomic proposal: Crassvirales, a new order of highly abundant and diverse bacterial viruses.</title>
        <authorList>
            <person name="Shkoporov A.N."/>
            <person name="Stockdale S.R."/>
            <person name="Guerin E."/>
            <person name="Ross R.P."/>
            <person name="Hill C."/>
        </authorList>
    </citation>
    <scope>NUCLEOTIDE SEQUENCE [LARGE SCALE GENOMIC DNA]</scope>
</reference>
<dbReference type="KEGG" id="vg:65130394"/>
<evidence type="ECO:0000313" key="2">
    <source>
        <dbReference type="Proteomes" id="UP000594097"/>
    </source>
</evidence>
<dbReference type="RefSeq" id="YP_010111940.1">
    <property type="nucleotide sequence ID" value="NC_055886.1"/>
</dbReference>
<dbReference type="InterPro" id="IPR026325">
    <property type="entry name" value="DUF932"/>
</dbReference>
<dbReference type="Pfam" id="PF06067">
    <property type="entry name" value="DUF932"/>
    <property type="match status" value="1"/>
</dbReference>
<organism evidence="1 2">
    <name type="scientific">uncultured phage cr127_1</name>
    <dbReference type="NCBI Taxonomy" id="2772077"/>
    <lineage>
        <taxon>Viruses</taxon>
        <taxon>Duplodnaviria</taxon>
        <taxon>Heunggongvirae</taxon>
        <taxon>Uroviricota</taxon>
        <taxon>Caudoviricetes</taxon>
        <taxon>Crassvirales</taxon>
        <taxon>Crevaviridae</taxon>
        <taxon>Doltivirinae</taxon>
        <taxon>Kahucivirus</taxon>
        <taxon>Kahucivirus intestinalis</taxon>
    </lineage>
</organism>
<dbReference type="NCBIfam" id="TIGR03299">
    <property type="entry name" value="LGT_TIGR03299"/>
    <property type="match status" value="1"/>
</dbReference>
<protein>
    <submittedName>
        <fullName evidence="1">Uncharacterized protein</fullName>
    </submittedName>
</protein>
<accession>A0A7M1S0S5</accession>
<proteinExistence type="predicted"/>
<dbReference type="GeneID" id="65130394"/>
<dbReference type="EMBL" id="MT774393">
    <property type="protein sequence ID" value="QOR59782.1"/>
    <property type="molecule type" value="Genomic_DNA"/>
</dbReference>
<keyword evidence="2" id="KW-1185">Reference proteome</keyword>